<keyword evidence="3" id="KW-1185">Reference proteome</keyword>
<dbReference type="AlphaFoldDB" id="A0A918JBL5"/>
<name>A0A918JBL5_9ACTN</name>
<evidence type="ECO:0000256" key="1">
    <source>
        <dbReference type="SAM" id="MobiDB-lite"/>
    </source>
</evidence>
<dbReference type="Gene3D" id="1.10.10.10">
    <property type="entry name" value="Winged helix-like DNA-binding domain superfamily/Winged helix DNA-binding domain"/>
    <property type="match status" value="1"/>
</dbReference>
<feature type="region of interest" description="Disordered" evidence="1">
    <location>
        <begin position="151"/>
        <end position="180"/>
    </location>
</feature>
<feature type="region of interest" description="Disordered" evidence="1">
    <location>
        <begin position="105"/>
        <end position="135"/>
    </location>
</feature>
<proteinExistence type="predicted"/>
<protein>
    <submittedName>
        <fullName evidence="2">Uncharacterized protein</fullName>
    </submittedName>
</protein>
<sequence>MAASRRRPPSGEAARVTATAAESPDVLSGRAPRAPASTSRVRVPLVPEQHDGTSARTLAGRPGTTPPSASGPCDRLEITGSPERGPGAAGRCQARLRLGGRGRAVLAGPRARRQAEDEAVPAAMPAAERRTPLEGPEVCRAAAAARMLSAGSGRPDGAGAIVPVAPATTEVPGAPGGPSA</sequence>
<organism evidence="2 3">
    <name type="scientific">Streptomyces lucensis JCM 4490</name>
    <dbReference type="NCBI Taxonomy" id="1306176"/>
    <lineage>
        <taxon>Bacteria</taxon>
        <taxon>Bacillati</taxon>
        <taxon>Actinomycetota</taxon>
        <taxon>Actinomycetes</taxon>
        <taxon>Kitasatosporales</taxon>
        <taxon>Streptomycetaceae</taxon>
        <taxon>Streptomyces</taxon>
    </lineage>
</organism>
<evidence type="ECO:0000313" key="2">
    <source>
        <dbReference type="EMBL" id="GGW70986.1"/>
    </source>
</evidence>
<accession>A0A918JBL5</accession>
<evidence type="ECO:0000313" key="3">
    <source>
        <dbReference type="Proteomes" id="UP000620224"/>
    </source>
</evidence>
<reference evidence="2" key="2">
    <citation type="submission" date="2020-09" db="EMBL/GenBank/DDBJ databases">
        <authorList>
            <person name="Sun Q."/>
            <person name="Ohkuma M."/>
        </authorList>
    </citation>
    <scope>NUCLEOTIDE SEQUENCE</scope>
    <source>
        <strain evidence="2">JCM 4490</strain>
    </source>
</reference>
<gene>
    <name evidence="2" type="ORF">GCM10010503_55470</name>
</gene>
<dbReference type="Proteomes" id="UP000620224">
    <property type="component" value="Unassembled WGS sequence"/>
</dbReference>
<feature type="region of interest" description="Disordered" evidence="1">
    <location>
        <begin position="1"/>
        <end position="91"/>
    </location>
</feature>
<comment type="caution">
    <text evidence="2">The sequence shown here is derived from an EMBL/GenBank/DDBJ whole genome shotgun (WGS) entry which is preliminary data.</text>
</comment>
<reference evidence="2" key="1">
    <citation type="journal article" date="2014" name="Int. J. Syst. Evol. Microbiol.">
        <title>Complete genome sequence of Corynebacterium casei LMG S-19264T (=DSM 44701T), isolated from a smear-ripened cheese.</title>
        <authorList>
            <consortium name="US DOE Joint Genome Institute (JGI-PGF)"/>
            <person name="Walter F."/>
            <person name="Albersmeier A."/>
            <person name="Kalinowski J."/>
            <person name="Ruckert C."/>
        </authorList>
    </citation>
    <scope>NUCLEOTIDE SEQUENCE</scope>
    <source>
        <strain evidence="2">JCM 4490</strain>
    </source>
</reference>
<dbReference type="EMBL" id="BMUE01000014">
    <property type="protein sequence ID" value="GGW70986.1"/>
    <property type="molecule type" value="Genomic_DNA"/>
</dbReference>
<dbReference type="InterPro" id="IPR036388">
    <property type="entry name" value="WH-like_DNA-bd_sf"/>
</dbReference>